<feature type="compositionally biased region" description="Basic residues" evidence="1">
    <location>
        <begin position="19"/>
        <end position="28"/>
    </location>
</feature>
<evidence type="ECO:0000256" key="1">
    <source>
        <dbReference type="SAM" id="MobiDB-lite"/>
    </source>
</evidence>
<reference evidence="2" key="1">
    <citation type="submission" date="2023-07" db="EMBL/GenBank/DDBJ databases">
        <title>draft genome sequence of fig (Ficus carica).</title>
        <authorList>
            <person name="Takahashi T."/>
            <person name="Nishimura K."/>
        </authorList>
    </citation>
    <scope>NUCLEOTIDE SEQUENCE</scope>
</reference>
<dbReference type="AlphaFoldDB" id="A0AA88AU16"/>
<dbReference type="Proteomes" id="UP001187192">
    <property type="component" value="Unassembled WGS sequence"/>
</dbReference>
<evidence type="ECO:0000313" key="3">
    <source>
        <dbReference type="Proteomes" id="UP001187192"/>
    </source>
</evidence>
<accession>A0AA88AU16</accession>
<keyword evidence="3" id="KW-1185">Reference proteome</keyword>
<organism evidence="2 3">
    <name type="scientific">Ficus carica</name>
    <name type="common">Common fig</name>
    <dbReference type="NCBI Taxonomy" id="3494"/>
    <lineage>
        <taxon>Eukaryota</taxon>
        <taxon>Viridiplantae</taxon>
        <taxon>Streptophyta</taxon>
        <taxon>Embryophyta</taxon>
        <taxon>Tracheophyta</taxon>
        <taxon>Spermatophyta</taxon>
        <taxon>Magnoliopsida</taxon>
        <taxon>eudicotyledons</taxon>
        <taxon>Gunneridae</taxon>
        <taxon>Pentapetalae</taxon>
        <taxon>rosids</taxon>
        <taxon>fabids</taxon>
        <taxon>Rosales</taxon>
        <taxon>Moraceae</taxon>
        <taxon>Ficeae</taxon>
        <taxon>Ficus</taxon>
    </lineage>
</organism>
<name>A0AA88AU16_FICCA</name>
<feature type="region of interest" description="Disordered" evidence="1">
    <location>
        <begin position="1"/>
        <end position="28"/>
    </location>
</feature>
<comment type="caution">
    <text evidence="2">The sequence shown here is derived from an EMBL/GenBank/DDBJ whole genome shotgun (WGS) entry which is preliminary data.</text>
</comment>
<dbReference type="EMBL" id="BTGU01000027">
    <property type="protein sequence ID" value="GMN47976.1"/>
    <property type="molecule type" value="Genomic_DNA"/>
</dbReference>
<sequence>MPLFFSNRESTATTPLHSSPRRHRRRRKNSTWCVAFTPRRPFLRSSRFCLVVSPLESSSLEFTSRSPPTLQAYLPHEIIVTFSRNLRSQDRRESNSSCRRISRRLPPKIYLAIVVRL</sequence>
<protein>
    <submittedName>
        <fullName evidence="2">Uncharacterized protein</fullName>
    </submittedName>
</protein>
<feature type="compositionally biased region" description="Polar residues" evidence="1">
    <location>
        <begin position="7"/>
        <end position="17"/>
    </location>
</feature>
<evidence type="ECO:0000313" key="2">
    <source>
        <dbReference type="EMBL" id="GMN47976.1"/>
    </source>
</evidence>
<proteinExistence type="predicted"/>
<gene>
    <name evidence="2" type="ORF">TIFTF001_017161</name>
</gene>